<dbReference type="EMBL" id="CP029803">
    <property type="protein sequence ID" value="AWT60756.1"/>
    <property type="molecule type" value="Genomic_DNA"/>
</dbReference>
<dbReference type="InterPro" id="IPR002146">
    <property type="entry name" value="ATP_synth_b/b'su_bac/chlpt"/>
</dbReference>
<evidence type="ECO:0000256" key="5">
    <source>
        <dbReference type="ARBA" id="ARBA00022692"/>
    </source>
</evidence>
<comment type="subunit">
    <text evidence="15">F-type ATPases have 2 components, F(1) - the catalytic core - and F(0) - the membrane proton channel. F(1) has five subunits: alpha(3), beta(3), gamma(1), delta(1), epsilon(1). F(0) has three main subunits: a(1), b(2) and c(10-14). The alpha and beta chains form an alternating ring which encloses part of the gamma chain. F(1) is attached to F(0) by a central stalk formed by the gamma and epsilon chains, while a peripheral stalk is formed by the delta and b chains.</text>
</comment>
<comment type="subcellular location">
    <subcellularLocation>
        <location evidence="15">Cell membrane</location>
        <topology evidence="15">Single-pass membrane protein</topology>
    </subcellularLocation>
    <subcellularLocation>
        <location evidence="14">Endomembrane system</location>
        <topology evidence="14">Single-pass membrane protein</topology>
    </subcellularLocation>
</comment>
<evidence type="ECO:0000256" key="8">
    <source>
        <dbReference type="ARBA" id="ARBA00023065"/>
    </source>
</evidence>
<evidence type="ECO:0000256" key="15">
    <source>
        <dbReference type="HAMAP-Rule" id="MF_01398"/>
    </source>
</evidence>
<dbReference type="HAMAP" id="MF_01398">
    <property type="entry name" value="ATP_synth_b_bprime"/>
    <property type="match status" value="1"/>
</dbReference>
<evidence type="ECO:0000256" key="2">
    <source>
        <dbReference type="ARBA" id="ARBA00022448"/>
    </source>
</evidence>
<keyword evidence="10 15" id="KW-0066">ATP synthesis</keyword>
<evidence type="ECO:0000256" key="9">
    <source>
        <dbReference type="ARBA" id="ARBA00023136"/>
    </source>
</evidence>
<evidence type="ECO:0000313" key="20">
    <source>
        <dbReference type="Proteomes" id="UP000247465"/>
    </source>
</evidence>
<dbReference type="InterPro" id="IPR028987">
    <property type="entry name" value="ATP_synth_B-like_membr_sf"/>
</dbReference>
<evidence type="ECO:0000256" key="10">
    <source>
        <dbReference type="ARBA" id="ARBA00023310"/>
    </source>
</evidence>
<organism evidence="19 20">
    <name type="scientific">Candidatus Moanibacter tarae</name>
    <dbReference type="NCBI Taxonomy" id="2200854"/>
    <lineage>
        <taxon>Bacteria</taxon>
        <taxon>Pseudomonadati</taxon>
        <taxon>Verrucomicrobiota</taxon>
        <taxon>Opitutia</taxon>
        <taxon>Puniceicoccales</taxon>
        <taxon>Puniceicoccales incertae sedis</taxon>
        <taxon>Candidatus Moanibacter</taxon>
    </lineage>
</organism>
<dbReference type="GO" id="GO:0045259">
    <property type="term" value="C:proton-transporting ATP synthase complex"/>
    <property type="evidence" value="ECO:0007669"/>
    <property type="project" value="UniProtKB-KW"/>
</dbReference>
<evidence type="ECO:0000256" key="7">
    <source>
        <dbReference type="ARBA" id="ARBA00022989"/>
    </source>
</evidence>
<dbReference type="CDD" id="cd06503">
    <property type="entry name" value="ATP-synt_Fo_b"/>
    <property type="match status" value="1"/>
</dbReference>
<evidence type="ECO:0000256" key="13">
    <source>
        <dbReference type="ARBA" id="ARBA00026054"/>
    </source>
</evidence>
<dbReference type="GO" id="GO:0046933">
    <property type="term" value="F:proton-transporting ATP synthase activity, rotational mechanism"/>
    <property type="evidence" value="ECO:0007669"/>
    <property type="project" value="UniProtKB-UniRule"/>
</dbReference>
<evidence type="ECO:0000256" key="3">
    <source>
        <dbReference type="ARBA" id="ARBA00022475"/>
    </source>
</evidence>
<keyword evidence="5 15" id="KW-0812">Transmembrane</keyword>
<evidence type="ECO:0000256" key="6">
    <source>
        <dbReference type="ARBA" id="ARBA00022781"/>
    </source>
</evidence>
<evidence type="ECO:0000256" key="12">
    <source>
        <dbReference type="ARBA" id="ARBA00025614"/>
    </source>
</evidence>
<dbReference type="PANTHER" id="PTHR33445">
    <property type="entry name" value="ATP SYNTHASE SUBUNIT B', CHLOROPLASTIC"/>
    <property type="match status" value="1"/>
</dbReference>
<dbReference type="GO" id="GO:0012505">
    <property type="term" value="C:endomembrane system"/>
    <property type="evidence" value="ECO:0007669"/>
    <property type="project" value="UniProtKB-SubCell"/>
</dbReference>
<name>A0A2Z4AHQ1_9BACT</name>
<evidence type="ECO:0000256" key="16">
    <source>
        <dbReference type="RuleBase" id="RU003848"/>
    </source>
</evidence>
<keyword evidence="6 15" id="KW-0375">Hydrogen ion transport</keyword>
<evidence type="ECO:0000256" key="11">
    <source>
        <dbReference type="ARBA" id="ARBA00025198"/>
    </source>
</evidence>
<dbReference type="InterPro" id="IPR005864">
    <property type="entry name" value="ATP_synth_F0_bsu_bac"/>
</dbReference>
<comment type="function">
    <text evidence="12">Component of the F(0) channel, it forms part of the peripheral stalk, linking F(1) to F(0). The b'-subunit is a diverged and duplicated form of b found in plants and photosynthetic bacteria.</text>
</comment>
<protein>
    <recommendedName>
        <fullName evidence="15">ATP synthase subunit b</fullName>
    </recommendedName>
    <alternativeName>
        <fullName evidence="15">ATP synthase F(0) sector subunit b</fullName>
    </alternativeName>
    <alternativeName>
        <fullName evidence="15">ATPase subunit I</fullName>
    </alternativeName>
    <alternativeName>
        <fullName evidence="15">F-type ATPase subunit b</fullName>
        <shortName evidence="15">F-ATPase subunit b</shortName>
    </alternativeName>
</protein>
<keyword evidence="7 15" id="KW-1133">Transmembrane helix</keyword>
<dbReference type="InterPro" id="IPR050059">
    <property type="entry name" value="ATP_synthase_B_chain"/>
</dbReference>
<dbReference type="GO" id="GO:0005886">
    <property type="term" value="C:plasma membrane"/>
    <property type="evidence" value="ECO:0007669"/>
    <property type="project" value="UniProtKB-SubCell"/>
</dbReference>
<dbReference type="Proteomes" id="UP000247465">
    <property type="component" value="Chromosome"/>
</dbReference>
<proteinExistence type="inferred from homology"/>
<gene>
    <name evidence="15 19" type="primary">atpF</name>
    <name evidence="19" type="ORF">DF168_01976</name>
</gene>
<dbReference type="NCBIfam" id="TIGR01144">
    <property type="entry name" value="ATP_synt_b"/>
    <property type="match status" value="1"/>
</dbReference>
<evidence type="ECO:0000256" key="1">
    <source>
        <dbReference type="ARBA" id="ARBA00005513"/>
    </source>
</evidence>
<evidence type="ECO:0000313" key="19">
    <source>
        <dbReference type="EMBL" id="AWT60756.1"/>
    </source>
</evidence>
<dbReference type="Pfam" id="PF00430">
    <property type="entry name" value="ATP-synt_B"/>
    <property type="match status" value="1"/>
</dbReference>
<dbReference type="Gene3D" id="6.10.250.1580">
    <property type="match status" value="1"/>
</dbReference>
<dbReference type="PANTHER" id="PTHR33445:SF1">
    <property type="entry name" value="ATP SYNTHASE SUBUNIT B"/>
    <property type="match status" value="1"/>
</dbReference>
<evidence type="ECO:0000256" key="14">
    <source>
        <dbReference type="ARBA" id="ARBA00037847"/>
    </source>
</evidence>
<evidence type="ECO:0000256" key="18">
    <source>
        <dbReference type="SAM" id="MobiDB-lite"/>
    </source>
</evidence>
<dbReference type="AlphaFoldDB" id="A0A2Z4AHQ1"/>
<keyword evidence="2 15" id="KW-0813">Transport</keyword>
<keyword evidence="17" id="KW-0175">Coiled coil</keyword>
<reference evidence="19 20" key="1">
    <citation type="submission" date="2018-06" db="EMBL/GenBank/DDBJ databases">
        <title>Draft Genome Sequence of a Novel Marine Bacterium Related to the Verrucomicrobia.</title>
        <authorList>
            <person name="Vosseberg J."/>
            <person name="Martijn J."/>
            <person name="Ettema T.J.G."/>
        </authorList>
    </citation>
    <scope>NUCLEOTIDE SEQUENCE [LARGE SCALE GENOMIC DNA]</scope>
    <source>
        <strain evidence="19">TARA_B100001123</strain>
    </source>
</reference>
<dbReference type="GO" id="GO:0046961">
    <property type="term" value="F:proton-transporting ATPase activity, rotational mechanism"/>
    <property type="evidence" value="ECO:0007669"/>
    <property type="project" value="TreeGrafter"/>
</dbReference>
<keyword evidence="4 15" id="KW-0138">CF(0)</keyword>
<feature type="region of interest" description="Disordered" evidence="18">
    <location>
        <begin position="169"/>
        <end position="189"/>
    </location>
</feature>
<keyword evidence="9 15" id="KW-0472">Membrane</keyword>
<keyword evidence="8 15" id="KW-0406">Ion transport</keyword>
<dbReference type="KEGG" id="mtar:DF168_01976"/>
<comment type="similarity">
    <text evidence="1 15 16">Belongs to the ATPase B chain family.</text>
</comment>
<keyword evidence="3 15" id="KW-1003">Cell membrane</keyword>
<evidence type="ECO:0000256" key="17">
    <source>
        <dbReference type="SAM" id="Coils"/>
    </source>
</evidence>
<comment type="function">
    <text evidence="11 15">F(1)F(0) ATP synthase produces ATP from ADP in the presence of a proton or sodium gradient. F-type ATPases consist of two structural domains, F(1) containing the extramembraneous catalytic core and F(0) containing the membrane proton channel, linked together by a central stalk and a peripheral stalk. During catalysis, ATP synthesis in the catalytic domain of F(1) is coupled via a rotary mechanism of the central stalk subunits to proton translocation.</text>
</comment>
<sequence>MIDSLFLFVAAAEGAGEELGAVASLARQFGVDWRFLIAQIVNFCLVAFILYRFAFKPVLNTIEDRQKKIADGLQYAEEMKSKLEEAEKKEAETLKKAHQEAQVIVQETRESAKVMLEKQSKDAAEKAEDILKRAEQTIEMERTRMLSDVRQEIASLVVQVAAKVLRRELPEEERTRYNEAASKELASVE</sequence>
<accession>A0A2Z4AHQ1</accession>
<evidence type="ECO:0000256" key="4">
    <source>
        <dbReference type="ARBA" id="ARBA00022547"/>
    </source>
</evidence>
<feature type="transmembrane region" description="Helical" evidence="15">
    <location>
        <begin position="36"/>
        <end position="55"/>
    </location>
</feature>
<feature type="coiled-coil region" evidence="17">
    <location>
        <begin position="69"/>
        <end position="144"/>
    </location>
</feature>
<dbReference type="SUPFAM" id="SSF81573">
    <property type="entry name" value="F1F0 ATP synthase subunit B, membrane domain"/>
    <property type="match status" value="1"/>
</dbReference>
<comment type="subunit">
    <text evidence="13">F-type ATPases have 2 components, F(1) - the catalytic core - and F(0) - the membrane proton channel. F(1) has five subunits: alpha(3), beta(3), gamma(1), delta(1), epsilon(1). F(0) has four main subunits: a(1), b(2) and c(10-14). The alpha and beta chains form an alternating ring which encloses part of the gamma chain. F(1) is attached to F(0) by a central stalk formed by the gamma and epsilon chains, while a peripheral stalk is formed by the delta and b chains.</text>
</comment>